<evidence type="ECO:0000313" key="2">
    <source>
        <dbReference type="Proteomes" id="UP000254875"/>
    </source>
</evidence>
<accession>A0A370N2A6</accession>
<protein>
    <recommendedName>
        <fullName evidence="3">DUF1493 domain-containing protein</fullName>
    </recommendedName>
</protein>
<dbReference type="OrthoDB" id="9006902at2"/>
<dbReference type="EMBL" id="QHKS01000021">
    <property type="protein sequence ID" value="RDJ99634.1"/>
    <property type="molecule type" value="Genomic_DNA"/>
</dbReference>
<reference evidence="2" key="1">
    <citation type="submission" date="2018-05" db="EMBL/GenBank/DDBJ databases">
        <authorList>
            <person name="Feng T."/>
        </authorList>
    </citation>
    <scope>NUCLEOTIDE SEQUENCE [LARGE SCALE GENOMIC DNA]</scope>
    <source>
        <strain evidence="2">S27</strain>
    </source>
</reference>
<gene>
    <name evidence="1" type="ORF">DLM46_27360</name>
</gene>
<evidence type="ECO:0008006" key="3">
    <source>
        <dbReference type="Google" id="ProtNLM"/>
    </source>
</evidence>
<evidence type="ECO:0000313" key="1">
    <source>
        <dbReference type="EMBL" id="RDJ99634.1"/>
    </source>
</evidence>
<sequence length="115" mass="13377">MTSTTWLELELFIRSETGIRSSKSVKPSDSLENDLDITGDEADDFMGKFFEKFKVEHGDYDFQRYFSEEGFNLFAIIAMPFSKKKREKYDKEPLTVAMLERAIKLGVWDSKKLAD</sequence>
<proteinExistence type="predicted"/>
<comment type="caution">
    <text evidence="1">The sequence shown here is derived from an EMBL/GenBank/DDBJ whole genome shotgun (WGS) entry which is preliminary data.</text>
</comment>
<dbReference type="InterPro" id="IPR010862">
    <property type="entry name" value="DUF1493"/>
</dbReference>
<dbReference type="AlphaFoldDB" id="A0A370N2A6"/>
<dbReference type="Pfam" id="PF07377">
    <property type="entry name" value="DUF1493"/>
    <property type="match status" value="1"/>
</dbReference>
<keyword evidence="2" id="KW-1185">Reference proteome</keyword>
<dbReference type="Proteomes" id="UP000254875">
    <property type="component" value="Unassembled WGS sequence"/>
</dbReference>
<organism evidence="1 2">
    <name type="scientific">Paraburkholderia lacunae</name>
    <dbReference type="NCBI Taxonomy" id="2211104"/>
    <lineage>
        <taxon>Bacteria</taxon>
        <taxon>Pseudomonadati</taxon>
        <taxon>Pseudomonadota</taxon>
        <taxon>Betaproteobacteria</taxon>
        <taxon>Burkholderiales</taxon>
        <taxon>Burkholderiaceae</taxon>
        <taxon>Paraburkholderia</taxon>
    </lineage>
</organism>
<name>A0A370N2A6_9BURK</name>
<dbReference type="RefSeq" id="WP_115105567.1">
    <property type="nucleotide sequence ID" value="NZ_QHKS01000021.1"/>
</dbReference>